<dbReference type="eggNOG" id="ENOG502SVE8">
    <property type="taxonomic scope" value="Eukaryota"/>
</dbReference>
<organism evidence="4">
    <name type="scientific">Chlorella variabilis</name>
    <name type="common">Green alga</name>
    <dbReference type="NCBI Taxonomy" id="554065"/>
    <lineage>
        <taxon>Eukaryota</taxon>
        <taxon>Viridiplantae</taxon>
        <taxon>Chlorophyta</taxon>
        <taxon>core chlorophytes</taxon>
        <taxon>Trebouxiophyceae</taxon>
        <taxon>Chlorellales</taxon>
        <taxon>Chlorellaceae</taxon>
        <taxon>Chlorella clade</taxon>
        <taxon>Chlorella</taxon>
    </lineage>
</organism>
<feature type="region of interest" description="Disordered" evidence="2">
    <location>
        <begin position="586"/>
        <end position="646"/>
    </location>
</feature>
<dbReference type="OrthoDB" id="515710at2759"/>
<dbReference type="STRING" id="554065.E1ZF98"/>
<dbReference type="Proteomes" id="UP000008141">
    <property type="component" value="Unassembled WGS sequence"/>
</dbReference>
<protein>
    <submittedName>
        <fullName evidence="3">Uncharacterized protein</fullName>
    </submittedName>
</protein>
<accession>E1ZF98</accession>
<evidence type="ECO:0000256" key="2">
    <source>
        <dbReference type="SAM" id="MobiDB-lite"/>
    </source>
</evidence>
<feature type="compositionally biased region" description="Polar residues" evidence="2">
    <location>
        <begin position="204"/>
        <end position="215"/>
    </location>
</feature>
<dbReference type="OMA" id="CASWQAD"/>
<feature type="region of interest" description="Disordered" evidence="2">
    <location>
        <begin position="134"/>
        <end position="163"/>
    </location>
</feature>
<evidence type="ECO:0000313" key="4">
    <source>
        <dbReference type="Proteomes" id="UP000008141"/>
    </source>
</evidence>
<dbReference type="InParanoid" id="E1ZF98"/>
<dbReference type="PANTHER" id="PTHR43049:SF1">
    <property type="entry name" value="EARLY ENDOSOME ANTIGEN"/>
    <property type="match status" value="1"/>
</dbReference>
<feature type="coiled-coil region" evidence="1">
    <location>
        <begin position="10"/>
        <end position="72"/>
    </location>
</feature>
<keyword evidence="1" id="KW-0175">Coiled coil</keyword>
<dbReference type="PANTHER" id="PTHR43049">
    <property type="entry name" value="EARLY ENDOSOME ANTIGEN"/>
    <property type="match status" value="1"/>
</dbReference>
<dbReference type="AlphaFoldDB" id="E1ZF98"/>
<name>E1ZF98_CHLVA</name>
<proteinExistence type="predicted"/>
<dbReference type="GeneID" id="17355117"/>
<sequence length="674" mass="68657">MDSGKLQVQVRSLTRDVGALREALRQEEKKRERLAAHAKASDAVAQGARAELKQLTYVNTKLEAELRTVKERGEAAAAKSRGGLEAVRGRLAEVERSVHQRSVEAHRQVQRLHSLVQDLQAAAMPLAIASAAGAAGPHAAPPPALKTPLPGGRNAAQRGATPEHLHRQFSSVFSGLSQLAALFSGSGGADGGGAAAPMLLTAPDGSTRSVRWQDQSSSAAASAGPRPVLSTGASSSLGGSHPTAANPPAPSADADKERLSAEVRRLRAALAEARQRAAAAEASSSAAAAAGAGGTGRVEAAMRQLDAVIPQYRAAAHSLKGQVDLLKEKLAAAVRERAAVARWQGMAAQHEAAFAEAAAKLRTREAQSLAASTEVQSQADRLQSDVEGLRRRCAELAARLRESQQAGAQLQASLAAKEQLTAAQQQTIQQLEATIQEQQADIRSALDLVSSRPGRGAGAGILGEGEAGADVYPAYGGLEFADGETGLGAGYFASGDGWEEAPPPPGQAGAAAVSGDCASWQADVCGGDFGSASGRLSSLLDAATAAADAAAAWVGGYGDGGTAAAAPMPGPDAWPEEEYYGSSEAGWTIPAAGSTDSWPPPSDYCSPQRAAGTHASPSKQAAAAGQPQRHCKGHQPSATHSLPCSPPVPGLASVEADIAGLEAALRTALGGMRV</sequence>
<feature type="coiled-coil region" evidence="1">
    <location>
        <begin position="372"/>
        <end position="448"/>
    </location>
</feature>
<feature type="compositionally biased region" description="Low complexity" evidence="2">
    <location>
        <begin position="216"/>
        <end position="244"/>
    </location>
</feature>
<keyword evidence="4" id="KW-1185">Reference proteome</keyword>
<dbReference type="KEGG" id="cvr:CHLNCDRAFT_133804"/>
<feature type="region of interest" description="Disordered" evidence="2">
    <location>
        <begin position="195"/>
        <end position="258"/>
    </location>
</feature>
<reference evidence="3 4" key="1">
    <citation type="journal article" date="2010" name="Plant Cell">
        <title>The Chlorella variabilis NC64A genome reveals adaptation to photosymbiosis, coevolution with viruses, and cryptic sex.</title>
        <authorList>
            <person name="Blanc G."/>
            <person name="Duncan G."/>
            <person name="Agarkova I."/>
            <person name="Borodovsky M."/>
            <person name="Gurnon J."/>
            <person name="Kuo A."/>
            <person name="Lindquist E."/>
            <person name="Lucas S."/>
            <person name="Pangilinan J."/>
            <person name="Polle J."/>
            <person name="Salamov A."/>
            <person name="Terry A."/>
            <person name="Yamada T."/>
            <person name="Dunigan D.D."/>
            <person name="Grigoriev I.V."/>
            <person name="Claverie J.M."/>
            <person name="Van Etten J.L."/>
        </authorList>
    </citation>
    <scope>NUCLEOTIDE SEQUENCE [LARGE SCALE GENOMIC DNA]</scope>
    <source>
        <strain evidence="3 4">NC64A</strain>
    </source>
</reference>
<evidence type="ECO:0000313" key="3">
    <source>
        <dbReference type="EMBL" id="EFN55462.1"/>
    </source>
</evidence>
<evidence type="ECO:0000256" key="1">
    <source>
        <dbReference type="SAM" id="Coils"/>
    </source>
</evidence>
<gene>
    <name evidence="3" type="ORF">CHLNCDRAFT_133804</name>
</gene>
<dbReference type="EMBL" id="GL433844">
    <property type="protein sequence ID" value="EFN55462.1"/>
    <property type="molecule type" value="Genomic_DNA"/>
</dbReference>
<dbReference type="RefSeq" id="XP_005847564.1">
    <property type="nucleotide sequence ID" value="XM_005847502.1"/>
</dbReference>